<gene>
    <name evidence="10" type="ORF">F511_35263</name>
</gene>
<keyword evidence="4" id="KW-0479">Metal-binding</keyword>
<dbReference type="OrthoDB" id="1728011at2759"/>
<dbReference type="GO" id="GO:0071007">
    <property type="term" value="C:U2-type catalytic step 2 spliceosome"/>
    <property type="evidence" value="ECO:0007669"/>
    <property type="project" value="TreeGrafter"/>
</dbReference>
<comment type="subcellular location">
    <subcellularLocation>
        <location evidence="1">Nucleus</location>
    </subcellularLocation>
</comment>
<dbReference type="Gene3D" id="2.60.120.330">
    <property type="entry name" value="B-lactam Antibiotic, Isopenicillin N Synthase, Chain"/>
    <property type="match status" value="1"/>
</dbReference>
<evidence type="ECO:0000313" key="10">
    <source>
        <dbReference type="EMBL" id="KZV39018.1"/>
    </source>
</evidence>
<keyword evidence="11" id="KW-1185">Reference proteome</keyword>
<proteinExistence type="inferred from homology"/>
<evidence type="ECO:0000259" key="9">
    <source>
        <dbReference type="Pfam" id="PF14226"/>
    </source>
</evidence>
<dbReference type="Gene3D" id="1.25.40.10">
    <property type="entry name" value="Tetratricopeptide repeat domain"/>
    <property type="match status" value="1"/>
</dbReference>
<dbReference type="GO" id="GO:0016706">
    <property type="term" value="F:2-oxoglutarate-dependent dioxygenase activity"/>
    <property type="evidence" value="ECO:0007669"/>
    <property type="project" value="UniProtKB-ARBA"/>
</dbReference>
<keyword evidence="8" id="KW-0539">Nucleus</keyword>
<dbReference type="InterPro" id="IPR027443">
    <property type="entry name" value="IPNS-like_sf"/>
</dbReference>
<dbReference type="Pfam" id="PF14226">
    <property type="entry name" value="DIOX_N"/>
    <property type="match status" value="1"/>
</dbReference>
<accession>A0A2Z7BZI7</accession>
<dbReference type="InterPro" id="IPR026992">
    <property type="entry name" value="DIOX_N"/>
</dbReference>
<dbReference type="EMBL" id="KV001355">
    <property type="protein sequence ID" value="KZV39018.1"/>
    <property type="molecule type" value="Genomic_DNA"/>
</dbReference>
<dbReference type="GO" id="GO:0000245">
    <property type="term" value="P:spliceosomal complex assembly"/>
    <property type="evidence" value="ECO:0007669"/>
    <property type="project" value="TreeGrafter"/>
</dbReference>
<evidence type="ECO:0000256" key="3">
    <source>
        <dbReference type="ARBA" id="ARBA00022664"/>
    </source>
</evidence>
<evidence type="ECO:0000256" key="5">
    <source>
        <dbReference type="ARBA" id="ARBA00022737"/>
    </source>
</evidence>
<evidence type="ECO:0000256" key="1">
    <source>
        <dbReference type="ARBA" id="ARBA00004123"/>
    </source>
</evidence>
<reference evidence="10 11" key="1">
    <citation type="journal article" date="2015" name="Proc. Natl. Acad. Sci. U.S.A.">
        <title>The resurrection genome of Boea hygrometrica: A blueprint for survival of dehydration.</title>
        <authorList>
            <person name="Xiao L."/>
            <person name="Yang G."/>
            <person name="Zhang L."/>
            <person name="Yang X."/>
            <person name="Zhao S."/>
            <person name="Ji Z."/>
            <person name="Zhou Q."/>
            <person name="Hu M."/>
            <person name="Wang Y."/>
            <person name="Chen M."/>
            <person name="Xu Y."/>
            <person name="Jin H."/>
            <person name="Xiao X."/>
            <person name="Hu G."/>
            <person name="Bao F."/>
            <person name="Hu Y."/>
            <person name="Wan P."/>
            <person name="Li L."/>
            <person name="Deng X."/>
            <person name="Kuang T."/>
            <person name="Xiang C."/>
            <person name="Zhu J.K."/>
            <person name="Oliver M.J."/>
            <person name="He Y."/>
        </authorList>
    </citation>
    <scope>NUCLEOTIDE SEQUENCE [LARGE SCALE GENOMIC DNA]</scope>
    <source>
        <strain evidence="11">cv. XS01</strain>
    </source>
</reference>
<dbReference type="InterPro" id="IPR003107">
    <property type="entry name" value="HAT"/>
</dbReference>
<dbReference type="InterPro" id="IPR011990">
    <property type="entry name" value="TPR-like_helical_dom_sf"/>
</dbReference>
<evidence type="ECO:0000256" key="2">
    <source>
        <dbReference type="ARBA" id="ARBA00008644"/>
    </source>
</evidence>
<dbReference type="InterPro" id="IPR045075">
    <property type="entry name" value="Syf1-like"/>
</dbReference>
<dbReference type="SMART" id="SM00386">
    <property type="entry name" value="HAT"/>
    <property type="match status" value="1"/>
</dbReference>
<comment type="similarity">
    <text evidence="2">Belongs to the crooked-neck family.</text>
</comment>
<keyword evidence="7" id="KW-0508">mRNA splicing</keyword>
<keyword evidence="6" id="KW-0408">Iron</keyword>
<evidence type="ECO:0000256" key="4">
    <source>
        <dbReference type="ARBA" id="ARBA00022723"/>
    </source>
</evidence>
<dbReference type="GO" id="GO:0071014">
    <property type="term" value="C:post-mRNA release spliceosomal complex"/>
    <property type="evidence" value="ECO:0007669"/>
    <property type="project" value="TreeGrafter"/>
</dbReference>
<name>A0A2Z7BZI7_9LAMI</name>
<keyword evidence="3" id="KW-0507">mRNA processing</keyword>
<dbReference type="GO" id="GO:0000974">
    <property type="term" value="C:Prp19 complex"/>
    <property type="evidence" value="ECO:0007669"/>
    <property type="project" value="TreeGrafter"/>
</dbReference>
<dbReference type="Proteomes" id="UP000250235">
    <property type="component" value="Unassembled WGS sequence"/>
</dbReference>
<dbReference type="PANTHER" id="PTHR11246">
    <property type="entry name" value="PRE-MRNA SPLICING FACTOR"/>
    <property type="match status" value="1"/>
</dbReference>
<evidence type="ECO:0000256" key="8">
    <source>
        <dbReference type="ARBA" id="ARBA00023242"/>
    </source>
</evidence>
<dbReference type="GO" id="GO:0071011">
    <property type="term" value="C:precatalytic spliceosome"/>
    <property type="evidence" value="ECO:0007669"/>
    <property type="project" value="TreeGrafter"/>
</dbReference>
<dbReference type="AlphaFoldDB" id="A0A2Z7BZI7"/>
<dbReference type="GO" id="GO:0046872">
    <property type="term" value="F:metal ion binding"/>
    <property type="evidence" value="ECO:0007669"/>
    <property type="project" value="UniProtKB-KW"/>
</dbReference>
<sequence length="238" mass="28396">MEEHDRTSPINIEDMGLFQVINHEICDGILQEMFDGVRGFYEQDVEAKAEWYTRLFSRRVIYNSNFDLFTAPYANWRDTVYCQMAPNALNPEELPVVCRKIFLEIGWIEVVPNLFCTQEATTRKDLPGNGGGFHWYQKLHRTSCLNVSSSAWKLYMMFELINPLNYDAWFDYIWLEESVGDKNRIEDVYERAIANIPPAQEKRYWQRYIYLWISYVLYEELDAQNVDRTREVYNCSEH</sequence>
<feature type="domain" description="Non-haem dioxygenase N-terminal" evidence="9">
    <location>
        <begin position="13"/>
        <end position="86"/>
    </location>
</feature>
<keyword evidence="5" id="KW-0677">Repeat</keyword>
<evidence type="ECO:0000256" key="7">
    <source>
        <dbReference type="ARBA" id="ARBA00023187"/>
    </source>
</evidence>
<evidence type="ECO:0000256" key="6">
    <source>
        <dbReference type="ARBA" id="ARBA00023004"/>
    </source>
</evidence>
<dbReference type="PANTHER" id="PTHR11246:SF3">
    <property type="entry name" value="CROOKED NECK-LIKE PROTEIN 1"/>
    <property type="match status" value="1"/>
</dbReference>
<organism evidence="10 11">
    <name type="scientific">Dorcoceras hygrometricum</name>
    <dbReference type="NCBI Taxonomy" id="472368"/>
    <lineage>
        <taxon>Eukaryota</taxon>
        <taxon>Viridiplantae</taxon>
        <taxon>Streptophyta</taxon>
        <taxon>Embryophyta</taxon>
        <taxon>Tracheophyta</taxon>
        <taxon>Spermatophyta</taxon>
        <taxon>Magnoliopsida</taxon>
        <taxon>eudicotyledons</taxon>
        <taxon>Gunneridae</taxon>
        <taxon>Pentapetalae</taxon>
        <taxon>asterids</taxon>
        <taxon>lamiids</taxon>
        <taxon>Lamiales</taxon>
        <taxon>Gesneriaceae</taxon>
        <taxon>Didymocarpoideae</taxon>
        <taxon>Trichosporeae</taxon>
        <taxon>Loxocarpinae</taxon>
        <taxon>Dorcoceras</taxon>
    </lineage>
</organism>
<dbReference type="SUPFAM" id="SSF48452">
    <property type="entry name" value="TPR-like"/>
    <property type="match status" value="1"/>
</dbReference>
<dbReference type="SUPFAM" id="SSF51197">
    <property type="entry name" value="Clavaminate synthase-like"/>
    <property type="match status" value="1"/>
</dbReference>
<evidence type="ECO:0000313" key="11">
    <source>
        <dbReference type="Proteomes" id="UP000250235"/>
    </source>
</evidence>
<protein>
    <submittedName>
        <fullName evidence="10">Crooked neck-like protein 1</fullName>
    </submittedName>
</protein>